<evidence type="ECO:0000313" key="2">
    <source>
        <dbReference type="EMBL" id="KAL2784562.1"/>
    </source>
</evidence>
<dbReference type="EMBL" id="JBFTWV010000175">
    <property type="protein sequence ID" value="KAL2784562.1"/>
    <property type="molecule type" value="Genomic_DNA"/>
</dbReference>
<dbReference type="InterPro" id="IPR007325">
    <property type="entry name" value="KFase/CYL"/>
</dbReference>
<evidence type="ECO:0008006" key="4">
    <source>
        <dbReference type="Google" id="ProtNLM"/>
    </source>
</evidence>
<evidence type="ECO:0000256" key="1">
    <source>
        <dbReference type="ARBA" id="ARBA00007865"/>
    </source>
</evidence>
<dbReference type="SUPFAM" id="SSF102198">
    <property type="entry name" value="Putative cyclase"/>
    <property type="match status" value="1"/>
</dbReference>
<comment type="similarity">
    <text evidence="1">Belongs to the Cyclase 1 superfamily.</text>
</comment>
<dbReference type="InterPro" id="IPR037175">
    <property type="entry name" value="KFase_sf"/>
</dbReference>
<accession>A0ABR4FMW0</accession>
<name>A0ABR4FMW0_9EURO</name>
<dbReference type="Pfam" id="PF04199">
    <property type="entry name" value="Cyclase"/>
    <property type="match status" value="1"/>
</dbReference>
<reference evidence="2 3" key="1">
    <citation type="submission" date="2024-07" db="EMBL/GenBank/DDBJ databases">
        <title>Section-level genome sequencing and comparative genomics of Aspergillus sections Usti and Cavernicolus.</title>
        <authorList>
            <consortium name="Lawrence Berkeley National Laboratory"/>
            <person name="Nybo J.L."/>
            <person name="Vesth T.C."/>
            <person name="Theobald S."/>
            <person name="Frisvad J.C."/>
            <person name="Larsen T.O."/>
            <person name="Kjaerboelling I."/>
            <person name="Rothschild-Mancinelli K."/>
            <person name="Lyhne E.K."/>
            <person name="Kogle M.E."/>
            <person name="Barry K."/>
            <person name="Clum A."/>
            <person name="Na H."/>
            <person name="Ledsgaard L."/>
            <person name="Lin J."/>
            <person name="Lipzen A."/>
            <person name="Kuo A."/>
            <person name="Riley R."/>
            <person name="Mondo S."/>
            <person name="Labutti K."/>
            <person name="Haridas S."/>
            <person name="Pangalinan J."/>
            <person name="Salamov A.A."/>
            <person name="Simmons B.A."/>
            <person name="Magnuson J.K."/>
            <person name="Chen J."/>
            <person name="Drula E."/>
            <person name="Henrissat B."/>
            <person name="Wiebenga A."/>
            <person name="Lubbers R.J."/>
            <person name="Gomes A.C."/>
            <person name="Makela M.R."/>
            <person name="Stajich J."/>
            <person name="Grigoriev I.V."/>
            <person name="Mortensen U.H."/>
            <person name="De Vries R.P."/>
            <person name="Baker S.E."/>
            <person name="Andersen M.R."/>
        </authorList>
    </citation>
    <scope>NUCLEOTIDE SEQUENCE [LARGE SCALE GENOMIC DNA]</scope>
    <source>
        <strain evidence="2 3">CBS 209.92</strain>
    </source>
</reference>
<sequence>MAPPSKLPSFDQLPLNEGDPPYSAWGLWGEDSALGSLNYLTDEVVAKAVQEVKTGERVALNLPLDFFNPPLLGRAGFEQKVIDKNPLVVNDDVITFNTQGSSQWDSFRHFAYQADKKFYNGTTQEDIHASGRTAINGLQAWCSRGLAGRGVLVDYASYARRHGIEIDHFSGHAITLKDLLAAATEQGVEFRTGDVLFLRTGYVAAYKGLDSDGRERVASVREWCGLGQCRETTEWLWKRQFAAVASDSPGFEVRPPVEKQWHLHPILLAGWGTPLGELFDLEALTNICARTQRSSFFFTSSPLNYMGAVASPPNAMAIL</sequence>
<organism evidence="2 3">
    <name type="scientific">Aspergillus keveii</name>
    <dbReference type="NCBI Taxonomy" id="714993"/>
    <lineage>
        <taxon>Eukaryota</taxon>
        <taxon>Fungi</taxon>
        <taxon>Dikarya</taxon>
        <taxon>Ascomycota</taxon>
        <taxon>Pezizomycotina</taxon>
        <taxon>Eurotiomycetes</taxon>
        <taxon>Eurotiomycetidae</taxon>
        <taxon>Eurotiales</taxon>
        <taxon>Aspergillaceae</taxon>
        <taxon>Aspergillus</taxon>
        <taxon>Aspergillus subgen. Nidulantes</taxon>
    </lineage>
</organism>
<protein>
    <recommendedName>
        <fullName evidence="4">Cyclase</fullName>
    </recommendedName>
</protein>
<gene>
    <name evidence="2" type="ORF">BJX66DRAFT_343921</name>
</gene>
<keyword evidence="3" id="KW-1185">Reference proteome</keyword>
<proteinExistence type="inferred from homology"/>
<dbReference type="Proteomes" id="UP001610563">
    <property type="component" value="Unassembled WGS sequence"/>
</dbReference>
<dbReference type="Gene3D" id="3.50.30.50">
    <property type="entry name" value="Putative cyclase"/>
    <property type="match status" value="1"/>
</dbReference>
<comment type="caution">
    <text evidence="2">The sequence shown here is derived from an EMBL/GenBank/DDBJ whole genome shotgun (WGS) entry which is preliminary data.</text>
</comment>
<dbReference type="PANTHER" id="PTHR34861:SF11">
    <property type="entry name" value="CYCLASE"/>
    <property type="match status" value="1"/>
</dbReference>
<evidence type="ECO:0000313" key="3">
    <source>
        <dbReference type="Proteomes" id="UP001610563"/>
    </source>
</evidence>
<dbReference type="PANTHER" id="PTHR34861">
    <property type="match status" value="1"/>
</dbReference>